<accession>A0A4Y2CUQ6</accession>
<dbReference type="Proteomes" id="UP000499080">
    <property type="component" value="Unassembled WGS sequence"/>
</dbReference>
<protein>
    <submittedName>
        <fullName evidence="1">Uncharacterized protein</fullName>
    </submittedName>
</protein>
<dbReference type="EMBL" id="BGPR01000253">
    <property type="protein sequence ID" value="GBM08202.1"/>
    <property type="molecule type" value="Genomic_DNA"/>
</dbReference>
<organism evidence="1 2">
    <name type="scientific">Araneus ventricosus</name>
    <name type="common">Orbweaver spider</name>
    <name type="synonym">Epeira ventricosa</name>
    <dbReference type="NCBI Taxonomy" id="182803"/>
    <lineage>
        <taxon>Eukaryota</taxon>
        <taxon>Metazoa</taxon>
        <taxon>Ecdysozoa</taxon>
        <taxon>Arthropoda</taxon>
        <taxon>Chelicerata</taxon>
        <taxon>Arachnida</taxon>
        <taxon>Araneae</taxon>
        <taxon>Araneomorphae</taxon>
        <taxon>Entelegynae</taxon>
        <taxon>Araneoidea</taxon>
        <taxon>Araneidae</taxon>
        <taxon>Araneus</taxon>
    </lineage>
</organism>
<reference evidence="1 2" key="1">
    <citation type="journal article" date="2019" name="Sci. Rep.">
        <title>Orb-weaving spider Araneus ventricosus genome elucidates the spidroin gene catalogue.</title>
        <authorList>
            <person name="Kono N."/>
            <person name="Nakamura H."/>
            <person name="Ohtoshi R."/>
            <person name="Moran D.A.P."/>
            <person name="Shinohara A."/>
            <person name="Yoshida Y."/>
            <person name="Fujiwara M."/>
            <person name="Mori M."/>
            <person name="Tomita M."/>
            <person name="Arakawa K."/>
        </authorList>
    </citation>
    <scope>NUCLEOTIDE SEQUENCE [LARGE SCALE GENOMIC DNA]</scope>
</reference>
<name>A0A4Y2CUQ6_ARAVE</name>
<evidence type="ECO:0000313" key="1">
    <source>
        <dbReference type="EMBL" id="GBM08202.1"/>
    </source>
</evidence>
<proteinExistence type="predicted"/>
<evidence type="ECO:0000313" key="2">
    <source>
        <dbReference type="Proteomes" id="UP000499080"/>
    </source>
</evidence>
<keyword evidence="2" id="KW-1185">Reference proteome</keyword>
<comment type="caution">
    <text evidence="1">The sequence shown here is derived from an EMBL/GenBank/DDBJ whole genome shotgun (WGS) entry which is preliminary data.</text>
</comment>
<gene>
    <name evidence="1" type="ORF">AVEN_32755_1</name>
</gene>
<dbReference type="AlphaFoldDB" id="A0A4Y2CUQ6"/>
<sequence>MKKQIACCAWRGIQERRDQIIVVLRNPQIRLVPQNNRPITSRVFAVQISIALGNEFMTTMGTDVKQHDENDLCICATQNNIHESFSHLCD</sequence>